<feature type="domain" description="GGDEF" evidence="5">
    <location>
        <begin position="294"/>
        <end position="422"/>
    </location>
</feature>
<name>A0ABM8B2K0_9BACT</name>
<dbReference type="SMART" id="SM00267">
    <property type="entry name" value="GGDEF"/>
    <property type="match status" value="1"/>
</dbReference>
<dbReference type="PROSITE" id="PS50110">
    <property type="entry name" value="RESPONSE_REGULATORY"/>
    <property type="match status" value="1"/>
</dbReference>
<evidence type="ECO:0000259" key="4">
    <source>
        <dbReference type="PROSITE" id="PS50110"/>
    </source>
</evidence>
<evidence type="ECO:0000313" key="6">
    <source>
        <dbReference type="EMBL" id="BDQ37974.1"/>
    </source>
</evidence>
<gene>
    <name evidence="6" type="ORF">SYK_23340</name>
</gene>
<dbReference type="InterPro" id="IPR050469">
    <property type="entry name" value="Diguanylate_Cyclase"/>
</dbReference>
<dbReference type="NCBIfam" id="TIGR00254">
    <property type="entry name" value="GGDEF"/>
    <property type="match status" value="1"/>
</dbReference>
<dbReference type="PANTHER" id="PTHR45138">
    <property type="entry name" value="REGULATORY COMPONENTS OF SENSORY TRANSDUCTION SYSTEM"/>
    <property type="match status" value="1"/>
</dbReference>
<dbReference type="InterPro" id="IPR043128">
    <property type="entry name" value="Rev_trsase/Diguanyl_cyclase"/>
</dbReference>
<keyword evidence="3" id="KW-0597">Phosphoprotein</keyword>
<dbReference type="InterPro" id="IPR000160">
    <property type="entry name" value="GGDEF_dom"/>
</dbReference>
<dbReference type="InterPro" id="IPR001789">
    <property type="entry name" value="Sig_transdc_resp-reg_receiver"/>
</dbReference>
<dbReference type="EC" id="2.7.7.65" evidence="1"/>
<keyword evidence="7" id="KW-1185">Reference proteome</keyword>
<dbReference type="SMART" id="SM00448">
    <property type="entry name" value="REC"/>
    <property type="match status" value="1"/>
</dbReference>
<reference evidence="6 7" key="1">
    <citation type="submission" date="2022-08" db="EMBL/GenBank/DDBJ databases">
        <title>Genome Sequence of the sulphate-reducing bacterium, Pseudodesulfovibrio sp. SYK.</title>
        <authorList>
            <person name="Kondo R."/>
            <person name="Kataoka T."/>
        </authorList>
    </citation>
    <scope>NUCLEOTIDE SEQUENCE [LARGE SCALE GENOMIC DNA]</scope>
    <source>
        <strain evidence="6 7">SYK</strain>
    </source>
</reference>
<dbReference type="Gene3D" id="3.40.50.2300">
    <property type="match status" value="1"/>
</dbReference>
<dbReference type="SUPFAM" id="SSF52172">
    <property type="entry name" value="CheY-like"/>
    <property type="match status" value="1"/>
</dbReference>
<evidence type="ECO:0000259" key="5">
    <source>
        <dbReference type="PROSITE" id="PS50887"/>
    </source>
</evidence>
<evidence type="ECO:0000256" key="1">
    <source>
        <dbReference type="ARBA" id="ARBA00012528"/>
    </source>
</evidence>
<dbReference type="InterPro" id="IPR011006">
    <property type="entry name" value="CheY-like_superfamily"/>
</dbReference>
<dbReference type="SUPFAM" id="SSF55073">
    <property type="entry name" value="Nucleotide cyclase"/>
    <property type="match status" value="1"/>
</dbReference>
<organism evidence="6 7">
    <name type="scientific">Pseudodesulfovibrio nedwellii</name>
    <dbReference type="NCBI Taxonomy" id="2973072"/>
    <lineage>
        <taxon>Bacteria</taxon>
        <taxon>Pseudomonadati</taxon>
        <taxon>Thermodesulfobacteriota</taxon>
        <taxon>Desulfovibrionia</taxon>
        <taxon>Desulfovibrionales</taxon>
        <taxon>Desulfovibrionaceae</taxon>
    </lineage>
</organism>
<dbReference type="PANTHER" id="PTHR45138:SF9">
    <property type="entry name" value="DIGUANYLATE CYCLASE DGCM-RELATED"/>
    <property type="match status" value="1"/>
</dbReference>
<evidence type="ECO:0000256" key="2">
    <source>
        <dbReference type="ARBA" id="ARBA00034247"/>
    </source>
</evidence>
<feature type="domain" description="Response regulatory" evidence="4">
    <location>
        <begin position="10"/>
        <end position="124"/>
    </location>
</feature>
<proteinExistence type="predicted"/>
<dbReference type="Proteomes" id="UP001317742">
    <property type="component" value="Chromosome"/>
</dbReference>
<feature type="modified residue" description="4-aspartylphosphate" evidence="3">
    <location>
        <position position="59"/>
    </location>
</feature>
<dbReference type="Pfam" id="PF00072">
    <property type="entry name" value="Response_reg"/>
    <property type="match status" value="1"/>
</dbReference>
<evidence type="ECO:0000313" key="7">
    <source>
        <dbReference type="Proteomes" id="UP001317742"/>
    </source>
</evidence>
<dbReference type="CDD" id="cd01949">
    <property type="entry name" value="GGDEF"/>
    <property type="match status" value="1"/>
</dbReference>
<sequence length="422" mass="47376">MQLNGKILLNILVVQGDTLERKRMVDLLEGGNAYVHGAVNGREGLRLFHDLKPEILIMDLNIEQLDGLLLLQEAREAMPSLKVIVTFGSYAPYGLVQAVELGVDKFFRLPVDGSQLREAVMQCARDISMTRRMAHADYSLYRLLDFFPGPAVLVDGVDVTYMNQPLSIFLGLDTAESACALDMGLEDFILQQNNEIYDGHPHKWIESMVNDPVDRDHVLHIENPRNPGSRPRVFSVTFNQFPGTDMRLFSFQDVSDLEDERVHFQGEASTDPLTKAFNRRSLMEKLSRLRGTDTAFGLIMFDIDHFKSVNDTYGHDVGDAVLREMAQLVRDQVRDGDVLARWGGEEFIVLSPGTGEKRAIKVAERLRLAVKHSAFTGVPRRITASFGIVMHTPGETGDELVKRADQALYKAKDTGRDKIIFG</sequence>
<dbReference type="Gene3D" id="3.30.70.270">
    <property type="match status" value="1"/>
</dbReference>
<dbReference type="Pfam" id="PF00990">
    <property type="entry name" value="GGDEF"/>
    <property type="match status" value="1"/>
</dbReference>
<comment type="catalytic activity">
    <reaction evidence="2">
        <text>2 GTP = 3',3'-c-di-GMP + 2 diphosphate</text>
        <dbReference type="Rhea" id="RHEA:24898"/>
        <dbReference type="ChEBI" id="CHEBI:33019"/>
        <dbReference type="ChEBI" id="CHEBI:37565"/>
        <dbReference type="ChEBI" id="CHEBI:58805"/>
        <dbReference type="EC" id="2.7.7.65"/>
    </reaction>
</comment>
<dbReference type="EMBL" id="AP026709">
    <property type="protein sequence ID" value="BDQ37974.1"/>
    <property type="molecule type" value="Genomic_DNA"/>
</dbReference>
<accession>A0ABM8B2K0</accession>
<dbReference type="RefSeq" id="WP_281760484.1">
    <property type="nucleotide sequence ID" value="NZ_AP026709.1"/>
</dbReference>
<dbReference type="PROSITE" id="PS50887">
    <property type="entry name" value="GGDEF"/>
    <property type="match status" value="1"/>
</dbReference>
<dbReference type="InterPro" id="IPR029787">
    <property type="entry name" value="Nucleotide_cyclase"/>
</dbReference>
<evidence type="ECO:0000256" key="3">
    <source>
        <dbReference type="PROSITE-ProRule" id="PRU00169"/>
    </source>
</evidence>
<protein>
    <recommendedName>
        <fullName evidence="1">diguanylate cyclase</fullName>
        <ecNumber evidence="1">2.7.7.65</ecNumber>
    </recommendedName>
</protein>